<evidence type="ECO:0000313" key="2">
    <source>
        <dbReference type="Proteomes" id="UP001326715"/>
    </source>
</evidence>
<organism evidence="1 2">
    <name type="scientific">Chitinophaga sancti</name>
    <dbReference type="NCBI Taxonomy" id="1004"/>
    <lineage>
        <taxon>Bacteria</taxon>
        <taxon>Pseudomonadati</taxon>
        <taxon>Bacteroidota</taxon>
        <taxon>Chitinophagia</taxon>
        <taxon>Chitinophagales</taxon>
        <taxon>Chitinophagaceae</taxon>
        <taxon>Chitinophaga</taxon>
    </lineage>
</organism>
<protein>
    <submittedName>
        <fullName evidence="1">Uncharacterized protein</fullName>
    </submittedName>
</protein>
<name>A0ABZ0XKU7_9BACT</name>
<reference evidence="1 2" key="1">
    <citation type="submission" date="2023-11" db="EMBL/GenBank/DDBJ databases">
        <title>MicrobeMod: A computational toolkit for identifying prokaryotic methylation and restriction-modification with nanopore sequencing.</title>
        <authorList>
            <person name="Crits-Christoph A."/>
            <person name="Kang S.C."/>
            <person name="Lee H."/>
            <person name="Ostrov N."/>
        </authorList>
    </citation>
    <scope>NUCLEOTIDE SEQUENCE [LARGE SCALE GENOMIC DNA]</scope>
    <source>
        <strain evidence="1 2">ATCC 23090</strain>
    </source>
</reference>
<dbReference type="Proteomes" id="UP001326715">
    <property type="component" value="Chromosome"/>
</dbReference>
<dbReference type="RefSeq" id="WP_143150641.1">
    <property type="nucleotide sequence ID" value="NZ_CBHWAX010000102.1"/>
</dbReference>
<sequence length="312" mass="35137">MKRNLLTLSALFCCAFIIMYILVRGAEPDRIVSDVSRQYNHYRLQTLDTIAFPGRVSIMRAAADQIYGYVYSQKSVFSYNTTQHHLDTFFNARLKALPIITRIEIAADEKTFYLFDDTQQHLTVYTPESKQIDSTGAAGFLTRKGAQLKYNDSTIHEFTHFNDGGLSADGFFVHNSRYQFFIPFYNAGIVKFDPSNHSVATFQTIDQTPPINIAVPTSNYYARSPKAVMVNSTAAADADHLYILSYVLSQDAVKSGYRGPAIDVYNIADTKYAGSFRLPGFKDKPVLQLAKCGDTLIAVYEKDILRFKLAQL</sequence>
<dbReference type="EMBL" id="CP140154">
    <property type="protein sequence ID" value="WQG91125.1"/>
    <property type="molecule type" value="Genomic_DNA"/>
</dbReference>
<keyword evidence="2" id="KW-1185">Reference proteome</keyword>
<accession>A0ABZ0XKU7</accession>
<evidence type="ECO:0000313" key="1">
    <source>
        <dbReference type="EMBL" id="WQG91125.1"/>
    </source>
</evidence>
<gene>
    <name evidence="1" type="ORF">SR876_06415</name>
</gene>
<proteinExistence type="predicted"/>